<dbReference type="GO" id="GO:0019288">
    <property type="term" value="P:isopentenyl diphosphate biosynthetic process, methylerythritol 4-phosphate pathway"/>
    <property type="evidence" value="ECO:0007669"/>
    <property type="project" value="UniProtKB-UniRule"/>
</dbReference>
<evidence type="ECO:0000256" key="8">
    <source>
        <dbReference type="ARBA" id="ARBA00032554"/>
    </source>
</evidence>
<dbReference type="PANTHER" id="PTHR43527">
    <property type="entry name" value="4-DIPHOSPHOCYTIDYL-2-C-METHYL-D-ERYTHRITOL KINASE, CHLOROPLASTIC"/>
    <property type="match status" value="1"/>
</dbReference>
<dbReference type="Gene3D" id="3.30.70.890">
    <property type="entry name" value="GHMP kinase, C-terminal domain"/>
    <property type="match status" value="1"/>
</dbReference>
<gene>
    <name evidence="9 12" type="primary">ispE</name>
    <name evidence="12" type="ORF">COLSTE_01258</name>
</gene>
<keyword evidence="5 9" id="KW-0547">Nucleotide-binding</keyword>
<dbReference type="InterPro" id="IPR036554">
    <property type="entry name" value="GHMP_kinase_C_sf"/>
</dbReference>
<feature type="active site" evidence="9">
    <location>
        <position position="165"/>
    </location>
</feature>
<evidence type="ECO:0000256" key="5">
    <source>
        <dbReference type="ARBA" id="ARBA00022741"/>
    </source>
</evidence>
<dbReference type="InterPro" id="IPR004424">
    <property type="entry name" value="IspE"/>
</dbReference>
<comment type="pathway">
    <text evidence="9">Isoprenoid biosynthesis; isopentenyl diphosphate biosynthesis via DXP pathway; isopentenyl diphosphate from 1-deoxy-D-xylulose 5-phosphate: step 3/6.</text>
</comment>
<evidence type="ECO:0000313" key="13">
    <source>
        <dbReference type="Proteomes" id="UP000003560"/>
    </source>
</evidence>
<dbReference type="Proteomes" id="UP000003560">
    <property type="component" value="Unassembled WGS sequence"/>
</dbReference>
<evidence type="ECO:0000313" key="12">
    <source>
        <dbReference type="EMBL" id="EEA90500.1"/>
    </source>
</evidence>
<dbReference type="EC" id="2.7.1.148" evidence="2 9"/>
<evidence type="ECO:0000256" key="6">
    <source>
        <dbReference type="ARBA" id="ARBA00022777"/>
    </source>
</evidence>
<comment type="catalytic activity">
    <reaction evidence="9">
        <text>4-CDP-2-C-methyl-D-erythritol + ATP = 4-CDP-2-C-methyl-D-erythritol 2-phosphate + ADP + H(+)</text>
        <dbReference type="Rhea" id="RHEA:18437"/>
        <dbReference type="ChEBI" id="CHEBI:15378"/>
        <dbReference type="ChEBI" id="CHEBI:30616"/>
        <dbReference type="ChEBI" id="CHEBI:57823"/>
        <dbReference type="ChEBI" id="CHEBI:57919"/>
        <dbReference type="ChEBI" id="CHEBI:456216"/>
        <dbReference type="EC" id="2.7.1.148"/>
    </reaction>
</comment>
<dbReference type="SUPFAM" id="SSF54211">
    <property type="entry name" value="Ribosomal protein S5 domain 2-like"/>
    <property type="match status" value="1"/>
</dbReference>
<dbReference type="InterPro" id="IPR020568">
    <property type="entry name" value="Ribosomal_Su5_D2-typ_SF"/>
</dbReference>
<evidence type="ECO:0000256" key="3">
    <source>
        <dbReference type="ARBA" id="ARBA00017473"/>
    </source>
</evidence>
<feature type="active site" evidence="9">
    <location>
        <position position="40"/>
    </location>
</feature>
<keyword evidence="6 9" id="KW-0418">Kinase</keyword>
<reference evidence="12 13" key="2">
    <citation type="submission" date="2008-10" db="EMBL/GenBank/DDBJ databases">
        <authorList>
            <person name="Fulton L."/>
            <person name="Clifton S."/>
            <person name="Fulton B."/>
            <person name="Xu J."/>
            <person name="Minx P."/>
            <person name="Pepin K.H."/>
            <person name="Johnson M."/>
            <person name="Thiruvilangam P."/>
            <person name="Bhonagiri V."/>
            <person name="Nash W.E."/>
            <person name="Mardis E.R."/>
            <person name="Wilson R.K."/>
        </authorList>
    </citation>
    <scope>NUCLEOTIDE SEQUENCE [LARGE SCALE GENOMIC DNA]</scope>
    <source>
        <strain evidence="12 13">DSM 13279</strain>
    </source>
</reference>
<keyword evidence="4 9" id="KW-0808">Transferase</keyword>
<dbReference type="Pfam" id="PF08544">
    <property type="entry name" value="GHMP_kinases_C"/>
    <property type="match status" value="1"/>
</dbReference>
<comment type="caution">
    <text evidence="12">The sequence shown here is derived from an EMBL/GenBank/DDBJ whole genome shotgun (WGS) entry which is preliminary data.</text>
</comment>
<evidence type="ECO:0000259" key="11">
    <source>
        <dbReference type="Pfam" id="PF08544"/>
    </source>
</evidence>
<evidence type="ECO:0000256" key="2">
    <source>
        <dbReference type="ARBA" id="ARBA00012052"/>
    </source>
</evidence>
<dbReference type="AlphaFoldDB" id="B6GB06"/>
<dbReference type="InterPro" id="IPR013750">
    <property type="entry name" value="GHMP_kinase_C_dom"/>
</dbReference>
<dbReference type="Pfam" id="PF00288">
    <property type="entry name" value="GHMP_kinases_N"/>
    <property type="match status" value="1"/>
</dbReference>
<dbReference type="NCBIfam" id="TIGR00154">
    <property type="entry name" value="ispE"/>
    <property type="match status" value="1"/>
</dbReference>
<name>B6GB06_9ACTN</name>
<evidence type="ECO:0000259" key="10">
    <source>
        <dbReference type="Pfam" id="PF00288"/>
    </source>
</evidence>
<dbReference type="UniPathway" id="UPA00056">
    <property type="reaction ID" value="UER00094"/>
</dbReference>
<dbReference type="GO" id="GO:0005524">
    <property type="term" value="F:ATP binding"/>
    <property type="evidence" value="ECO:0007669"/>
    <property type="project" value="UniProtKB-UniRule"/>
</dbReference>
<dbReference type="GeneID" id="98001813"/>
<organism evidence="12 13">
    <name type="scientific">Collinsella stercoris DSM 13279</name>
    <dbReference type="NCBI Taxonomy" id="445975"/>
    <lineage>
        <taxon>Bacteria</taxon>
        <taxon>Bacillati</taxon>
        <taxon>Actinomycetota</taxon>
        <taxon>Coriobacteriia</taxon>
        <taxon>Coriobacteriales</taxon>
        <taxon>Coriobacteriaceae</taxon>
        <taxon>Collinsella</taxon>
    </lineage>
</organism>
<evidence type="ECO:0000256" key="4">
    <source>
        <dbReference type="ARBA" id="ARBA00022679"/>
    </source>
</evidence>
<dbReference type="STRING" id="445975.COLSTE_01258"/>
<comment type="caution">
    <text evidence="9">Lacks conserved residue(s) required for the propagation of feature annotation.</text>
</comment>
<dbReference type="EMBL" id="ABXJ01000069">
    <property type="protein sequence ID" value="EEA90500.1"/>
    <property type="molecule type" value="Genomic_DNA"/>
</dbReference>
<feature type="domain" description="GHMP kinase C-terminal" evidence="11">
    <location>
        <begin position="228"/>
        <end position="297"/>
    </location>
</feature>
<dbReference type="PIRSF" id="PIRSF010376">
    <property type="entry name" value="IspE"/>
    <property type="match status" value="1"/>
</dbReference>
<accession>B6GB06</accession>
<evidence type="ECO:0000256" key="1">
    <source>
        <dbReference type="ARBA" id="ARBA00009684"/>
    </source>
</evidence>
<sequence length="324" mass="34611">MTAVGRGSSSAPNPAFDPYRAAAQPAAPQGNFMLITAPAKINLYLGVHEGTDDGGYHRVDTVMTTLDISDTIAIAPSDRLMVKTVPEADFPQESNTAYKAAVAMGEAFGREPNFAILIDKHIPVRAGLGGPSTDAAATIMGICRYWGVDPRDERIDAVARSIGADVPFFLYGPPAHLDGRGDSMRELFRPLTGTPVALVKPMTGGVSTVEAYRRFDESPIKAQPLEPMLEAMRSHDEQVIFDCVSNNLAPVARALCPEIGEIVDWMREQPDVRAVDVCGSGATVFAVCATQMAADKIGIAAMKEHGWWAQAARMEKSGPIIAVG</sequence>
<dbReference type="HOGENOM" id="CLU_053057_1_1_11"/>
<dbReference type="HAMAP" id="MF_00061">
    <property type="entry name" value="IspE"/>
    <property type="match status" value="1"/>
</dbReference>
<dbReference type="eggNOG" id="COG1947">
    <property type="taxonomic scope" value="Bacteria"/>
</dbReference>
<dbReference type="RefSeq" id="WP_006720909.1">
    <property type="nucleotide sequence ID" value="NZ_CP085935.1"/>
</dbReference>
<evidence type="ECO:0000256" key="9">
    <source>
        <dbReference type="HAMAP-Rule" id="MF_00061"/>
    </source>
</evidence>
<dbReference type="PANTHER" id="PTHR43527:SF2">
    <property type="entry name" value="4-DIPHOSPHOCYTIDYL-2-C-METHYL-D-ERYTHRITOL KINASE, CHLOROPLASTIC"/>
    <property type="match status" value="1"/>
</dbReference>
<dbReference type="SUPFAM" id="SSF55060">
    <property type="entry name" value="GHMP Kinase, C-terminal domain"/>
    <property type="match status" value="1"/>
</dbReference>
<comment type="similarity">
    <text evidence="1 9">Belongs to the GHMP kinase family. IspE subfamily.</text>
</comment>
<protein>
    <recommendedName>
        <fullName evidence="3 9">4-diphosphocytidyl-2-C-methyl-D-erythritol kinase</fullName>
        <shortName evidence="9">CMK</shortName>
        <ecNumber evidence="2 9">2.7.1.148</ecNumber>
    </recommendedName>
    <alternativeName>
        <fullName evidence="8 9">4-(cytidine-5'-diphospho)-2-C-methyl-D-erythritol kinase</fullName>
    </alternativeName>
</protein>
<dbReference type="InterPro" id="IPR006204">
    <property type="entry name" value="GHMP_kinase_N_dom"/>
</dbReference>
<feature type="domain" description="GHMP kinase N-terminal" evidence="10">
    <location>
        <begin position="95"/>
        <end position="172"/>
    </location>
</feature>
<keyword evidence="13" id="KW-1185">Reference proteome</keyword>
<dbReference type="GO" id="GO:0016114">
    <property type="term" value="P:terpenoid biosynthetic process"/>
    <property type="evidence" value="ECO:0007669"/>
    <property type="project" value="UniProtKB-UniRule"/>
</dbReference>
<reference evidence="12 13" key="1">
    <citation type="submission" date="2008-10" db="EMBL/GenBank/DDBJ databases">
        <title>Draft genome sequence of Collinsella stercoris (DSM 13279).</title>
        <authorList>
            <person name="Sudarsanam P."/>
            <person name="Ley R."/>
            <person name="Guruge J."/>
            <person name="Turnbaugh P.J."/>
            <person name="Mahowald M."/>
            <person name="Liep D."/>
            <person name="Gordon J."/>
        </authorList>
    </citation>
    <scope>NUCLEOTIDE SEQUENCE [LARGE SCALE GENOMIC DNA]</scope>
    <source>
        <strain evidence="12 13">DSM 13279</strain>
    </source>
</reference>
<keyword evidence="9" id="KW-0414">Isoprene biosynthesis</keyword>
<dbReference type="GO" id="GO:0050515">
    <property type="term" value="F:4-(cytidine 5'-diphospho)-2-C-methyl-D-erythritol kinase activity"/>
    <property type="evidence" value="ECO:0007669"/>
    <property type="project" value="UniProtKB-UniRule"/>
</dbReference>
<proteinExistence type="inferred from homology"/>
<dbReference type="Gene3D" id="3.30.230.10">
    <property type="match status" value="1"/>
</dbReference>
<evidence type="ECO:0000256" key="7">
    <source>
        <dbReference type="ARBA" id="ARBA00022840"/>
    </source>
</evidence>
<comment type="function">
    <text evidence="9">Catalyzes the phosphorylation of the position 2 hydroxy group of 4-diphosphocytidyl-2C-methyl-D-erythritol.</text>
</comment>
<dbReference type="InterPro" id="IPR014721">
    <property type="entry name" value="Ribsml_uS5_D2-typ_fold_subgr"/>
</dbReference>
<keyword evidence="7 9" id="KW-0067">ATP-binding</keyword>